<evidence type="ECO:0000313" key="2">
    <source>
        <dbReference type="Proteomes" id="UP001500929"/>
    </source>
</evidence>
<name>A0ABP5QI40_9MICO</name>
<organism evidence="1 2">
    <name type="scientific">Herbiconiux moechotypicola</name>
    <dbReference type="NCBI Taxonomy" id="637393"/>
    <lineage>
        <taxon>Bacteria</taxon>
        <taxon>Bacillati</taxon>
        <taxon>Actinomycetota</taxon>
        <taxon>Actinomycetes</taxon>
        <taxon>Micrococcales</taxon>
        <taxon>Microbacteriaceae</taxon>
        <taxon>Herbiconiux</taxon>
    </lineage>
</organism>
<dbReference type="Proteomes" id="UP001500929">
    <property type="component" value="Unassembled WGS sequence"/>
</dbReference>
<keyword evidence="2" id="KW-1185">Reference proteome</keyword>
<gene>
    <name evidence="1" type="ORF">GCM10009851_22030</name>
</gene>
<accession>A0ABP5QI40</accession>
<reference evidence="2" key="1">
    <citation type="journal article" date="2019" name="Int. J. Syst. Evol. Microbiol.">
        <title>The Global Catalogue of Microorganisms (GCM) 10K type strain sequencing project: providing services to taxonomists for standard genome sequencing and annotation.</title>
        <authorList>
            <consortium name="The Broad Institute Genomics Platform"/>
            <consortium name="The Broad Institute Genome Sequencing Center for Infectious Disease"/>
            <person name="Wu L."/>
            <person name="Ma J."/>
        </authorList>
    </citation>
    <scope>NUCLEOTIDE SEQUENCE [LARGE SCALE GENOMIC DNA]</scope>
    <source>
        <strain evidence="2">JCM 16117</strain>
    </source>
</reference>
<dbReference type="EMBL" id="BAAAQY010000006">
    <property type="protein sequence ID" value="GAA2236630.1"/>
    <property type="molecule type" value="Genomic_DNA"/>
</dbReference>
<dbReference type="RefSeq" id="WP_259479676.1">
    <property type="nucleotide sequence ID" value="NZ_BAAAQY010000006.1"/>
</dbReference>
<sequence length="260" mass="29115">MAQLLDVTALRQEFVNAGVPEELAGEALGAFVGAKRRFHLGDFRPNAVEGGRFSEAVLRILEWQTTGTYTPLSDPKFKADAVITRLGQLSAGSHPESVRLHLPRAVRVVYDIRNKRNAAHLSDGIDPSMQDASIVVATLDWILAELVRLNHTVSATEAQRVIEALVRREVPMIQEFNGRPRILKTLSHADHLLVLLYWWGDRPIARSILNSWLPANMRKNSTRVLRTLHDGYLITLSDDEAHITQLGLRSVEERQLIGSL</sequence>
<comment type="caution">
    <text evidence="1">The sequence shown here is derived from an EMBL/GenBank/DDBJ whole genome shotgun (WGS) entry which is preliminary data.</text>
</comment>
<protein>
    <submittedName>
        <fullName evidence="1">Uncharacterized protein</fullName>
    </submittedName>
</protein>
<evidence type="ECO:0000313" key="1">
    <source>
        <dbReference type="EMBL" id="GAA2236630.1"/>
    </source>
</evidence>
<proteinExistence type="predicted"/>